<dbReference type="CDD" id="cd04163">
    <property type="entry name" value="Era"/>
    <property type="match status" value="1"/>
</dbReference>
<evidence type="ECO:0000256" key="7">
    <source>
        <dbReference type="PROSITE-ProRule" id="PRU01050"/>
    </source>
</evidence>
<dbReference type="InterPro" id="IPR030388">
    <property type="entry name" value="G_ERA_dom"/>
</dbReference>
<dbReference type="InterPro" id="IPR005225">
    <property type="entry name" value="Small_GTP-bd"/>
</dbReference>
<feature type="binding site" evidence="6">
    <location>
        <begin position="66"/>
        <end position="70"/>
    </location>
    <ligand>
        <name>GTP</name>
        <dbReference type="ChEBI" id="CHEBI:37565"/>
    </ligand>
</feature>
<organism evidence="11 12">
    <name type="scientific">Oceanibaculum indicum</name>
    <dbReference type="NCBI Taxonomy" id="526216"/>
    <lineage>
        <taxon>Bacteria</taxon>
        <taxon>Pseudomonadati</taxon>
        <taxon>Pseudomonadota</taxon>
        <taxon>Alphaproteobacteria</taxon>
        <taxon>Rhodospirillales</taxon>
        <taxon>Oceanibaculaceae</taxon>
        <taxon>Oceanibaculum</taxon>
    </lineage>
</organism>
<keyword evidence="6" id="KW-0699">rRNA-binding</keyword>
<dbReference type="SUPFAM" id="SSF54814">
    <property type="entry name" value="Prokaryotic type KH domain (KH-domain type II)"/>
    <property type="match status" value="1"/>
</dbReference>
<feature type="region of interest" description="G3" evidence="7">
    <location>
        <begin position="66"/>
        <end position="69"/>
    </location>
</feature>
<dbReference type="InterPro" id="IPR027417">
    <property type="entry name" value="P-loop_NTPase"/>
</dbReference>
<protein>
    <recommendedName>
        <fullName evidence="2 6">GTPase Era</fullName>
    </recommendedName>
</protein>
<dbReference type="EMBL" id="RBIG01000001">
    <property type="protein sequence ID" value="RKQ72917.1"/>
    <property type="molecule type" value="Genomic_DNA"/>
</dbReference>
<dbReference type="NCBIfam" id="TIGR00231">
    <property type="entry name" value="small_GTP"/>
    <property type="match status" value="1"/>
</dbReference>
<dbReference type="AlphaFoldDB" id="A0A420WPG8"/>
<feature type="region of interest" description="G4" evidence="7">
    <location>
        <begin position="129"/>
        <end position="132"/>
    </location>
</feature>
<evidence type="ECO:0000256" key="2">
    <source>
        <dbReference type="ARBA" id="ARBA00020484"/>
    </source>
</evidence>
<keyword evidence="5 6" id="KW-0342">GTP-binding</keyword>
<dbReference type="GO" id="GO:0070181">
    <property type="term" value="F:small ribosomal subunit rRNA binding"/>
    <property type="evidence" value="ECO:0007669"/>
    <property type="project" value="UniProtKB-UniRule"/>
</dbReference>
<feature type="domain" description="KH type-2" evidence="9">
    <location>
        <begin position="211"/>
        <end position="288"/>
    </location>
</feature>
<dbReference type="SUPFAM" id="SSF52540">
    <property type="entry name" value="P-loop containing nucleoside triphosphate hydrolases"/>
    <property type="match status" value="1"/>
</dbReference>
<feature type="binding site" evidence="6">
    <location>
        <begin position="129"/>
        <end position="132"/>
    </location>
    <ligand>
        <name>GTP</name>
        <dbReference type="ChEBI" id="CHEBI:37565"/>
    </ligand>
</feature>
<dbReference type="Pfam" id="PF01926">
    <property type="entry name" value="MMR_HSR1"/>
    <property type="match status" value="1"/>
</dbReference>
<keyword evidence="4 6" id="KW-0694">RNA-binding</keyword>
<accession>A0A420WPG8</accession>
<evidence type="ECO:0000256" key="3">
    <source>
        <dbReference type="ARBA" id="ARBA00022741"/>
    </source>
</evidence>
<dbReference type="GO" id="GO:0003924">
    <property type="term" value="F:GTPase activity"/>
    <property type="evidence" value="ECO:0007669"/>
    <property type="project" value="UniProtKB-UniRule"/>
</dbReference>
<comment type="subcellular location">
    <subcellularLocation>
        <location evidence="6">Cytoplasm</location>
    </subcellularLocation>
    <subcellularLocation>
        <location evidence="6">Cell membrane</location>
        <topology evidence="6">Peripheral membrane protein</topology>
    </subcellularLocation>
</comment>
<feature type="domain" description="Era-type G" evidence="10">
    <location>
        <begin position="11"/>
        <end position="180"/>
    </location>
</feature>
<dbReference type="GO" id="GO:0005829">
    <property type="term" value="C:cytosol"/>
    <property type="evidence" value="ECO:0007669"/>
    <property type="project" value="TreeGrafter"/>
</dbReference>
<dbReference type="RefSeq" id="WP_008944756.1">
    <property type="nucleotide sequence ID" value="NZ_RBIG01000001.1"/>
</dbReference>
<proteinExistence type="inferred from homology"/>
<comment type="similarity">
    <text evidence="1 6 7 8">Belongs to the TRAFAC class TrmE-Era-EngA-EngB-Septin-like GTPase superfamily. Era GTPase family.</text>
</comment>
<dbReference type="InterPro" id="IPR004044">
    <property type="entry name" value="KH_dom_type_2"/>
</dbReference>
<dbReference type="GO" id="GO:0000028">
    <property type="term" value="P:ribosomal small subunit assembly"/>
    <property type="evidence" value="ECO:0007669"/>
    <property type="project" value="TreeGrafter"/>
</dbReference>
<feature type="region of interest" description="G5" evidence="7">
    <location>
        <begin position="159"/>
        <end position="161"/>
    </location>
</feature>
<comment type="function">
    <text evidence="6">An essential GTPase that binds both GDP and GTP, with rapid nucleotide exchange. Plays a role in 16S rRNA processing and 30S ribosomal subunit biogenesis and possibly also in cell cycle regulation and energy metabolism.</text>
</comment>
<keyword evidence="6" id="KW-0963">Cytoplasm</keyword>
<keyword evidence="6" id="KW-0690">Ribosome biogenesis</keyword>
<evidence type="ECO:0000259" key="10">
    <source>
        <dbReference type="PROSITE" id="PS51713"/>
    </source>
</evidence>
<evidence type="ECO:0000256" key="1">
    <source>
        <dbReference type="ARBA" id="ARBA00007921"/>
    </source>
</evidence>
<evidence type="ECO:0000313" key="12">
    <source>
        <dbReference type="Proteomes" id="UP000277424"/>
    </source>
</evidence>
<dbReference type="NCBIfam" id="NF000908">
    <property type="entry name" value="PRK00089.1"/>
    <property type="match status" value="1"/>
</dbReference>
<feature type="region of interest" description="G2" evidence="7">
    <location>
        <begin position="45"/>
        <end position="49"/>
    </location>
</feature>
<name>A0A420WPG8_9PROT</name>
<dbReference type="GO" id="GO:0043024">
    <property type="term" value="F:ribosomal small subunit binding"/>
    <property type="evidence" value="ECO:0007669"/>
    <property type="project" value="TreeGrafter"/>
</dbReference>
<keyword evidence="6" id="KW-0472">Membrane</keyword>
<keyword evidence="6" id="KW-1003">Cell membrane</keyword>
<dbReference type="PROSITE" id="PS50823">
    <property type="entry name" value="KH_TYPE_2"/>
    <property type="match status" value="1"/>
</dbReference>
<feature type="region of interest" description="G1" evidence="7">
    <location>
        <begin position="19"/>
        <end position="26"/>
    </location>
</feature>
<dbReference type="PANTHER" id="PTHR42698">
    <property type="entry name" value="GTPASE ERA"/>
    <property type="match status" value="1"/>
</dbReference>
<dbReference type="InterPro" id="IPR005662">
    <property type="entry name" value="GTPase_Era-like"/>
</dbReference>
<dbReference type="GO" id="GO:0005886">
    <property type="term" value="C:plasma membrane"/>
    <property type="evidence" value="ECO:0007669"/>
    <property type="project" value="UniProtKB-SubCell"/>
</dbReference>
<dbReference type="CDD" id="cd22534">
    <property type="entry name" value="KH-II_Era"/>
    <property type="match status" value="1"/>
</dbReference>
<evidence type="ECO:0000313" key="11">
    <source>
        <dbReference type="EMBL" id="RKQ72917.1"/>
    </source>
</evidence>
<dbReference type="Pfam" id="PF07650">
    <property type="entry name" value="KH_2"/>
    <property type="match status" value="1"/>
</dbReference>
<dbReference type="HAMAP" id="MF_00367">
    <property type="entry name" value="GTPase_Era"/>
    <property type="match status" value="1"/>
</dbReference>
<dbReference type="GO" id="GO:0005525">
    <property type="term" value="F:GTP binding"/>
    <property type="evidence" value="ECO:0007669"/>
    <property type="project" value="UniProtKB-UniRule"/>
</dbReference>
<dbReference type="InterPro" id="IPR015946">
    <property type="entry name" value="KH_dom-like_a/b"/>
</dbReference>
<reference evidence="11 12" key="1">
    <citation type="submission" date="2018-10" db="EMBL/GenBank/DDBJ databases">
        <title>Comparative analysis of microorganisms from saline springs in Andes Mountain Range, Colombia.</title>
        <authorList>
            <person name="Rubin E."/>
        </authorList>
    </citation>
    <scope>NUCLEOTIDE SEQUENCE [LARGE SCALE GENOMIC DNA]</scope>
    <source>
        <strain evidence="11 12">USBA 36</strain>
    </source>
</reference>
<dbReference type="NCBIfam" id="TIGR00436">
    <property type="entry name" value="era"/>
    <property type="match status" value="1"/>
</dbReference>
<dbReference type="OrthoDB" id="9805918at2"/>
<dbReference type="InterPro" id="IPR006073">
    <property type="entry name" value="GTP-bd"/>
</dbReference>
<dbReference type="PROSITE" id="PS51713">
    <property type="entry name" value="G_ERA"/>
    <property type="match status" value="1"/>
</dbReference>
<evidence type="ECO:0000256" key="6">
    <source>
        <dbReference type="HAMAP-Rule" id="MF_00367"/>
    </source>
</evidence>
<dbReference type="Gene3D" id="3.40.50.300">
    <property type="entry name" value="P-loop containing nucleotide triphosphate hydrolases"/>
    <property type="match status" value="1"/>
</dbReference>
<dbReference type="PANTHER" id="PTHR42698:SF1">
    <property type="entry name" value="GTPASE ERA, MITOCHONDRIAL"/>
    <property type="match status" value="1"/>
</dbReference>
<gene>
    <name evidence="6" type="primary">era</name>
    <name evidence="11" type="ORF">BCL74_0687</name>
</gene>
<dbReference type="Gene3D" id="3.30.300.20">
    <property type="match status" value="1"/>
</dbReference>
<evidence type="ECO:0000259" key="9">
    <source>
        <dbReference type="PROSITE" id="PS50823"/>
    </source>
</evidence>
<evidence type="ECO:0000256" key="8">
    <source>
        <dbReference type="RuleBase" id="RU003761"/>
    </source>
</evidence>
<dbReference type="Proteomes" id="UP000277424">
    <property type="component" value="Unassembled WGS sequence"/>
</dbReference>
<keyword evidence="3 6" id="KW-0547">Nucleotide-binding</keyword>
<evidence type="ECO:0000256" key="4">
    <source>
        <dbReference type="ARBA" id="ARBA00022884"/>
    </source>
</evidence>
<feature type="binding site" evidence="6">
    <location>
        <begin position="19"/>
        <end position="26"/>
    </location>
    <ligand>
        <name>GTP</name>
        <dbReference type="ChEBI" id="CHEBI:37565"/>
    </ligand>
</feature>
<comment type="caution">
    <text evidence="11">The sequence shown here is derived from an EMBL/GenBank/DDBJ whole genome shotgun (WGS) entry which is preliminary data.</text>
</comment>
<sequence length="306" mass="34288">MTDTAAPAGTRCGYVALVGAPNAGKSTLMNALIGGKVSIVSPKVQTTRTRVTGIIAEGDSQIIFVDTPGIFVPKRRLDRAMVRAAWDGAKDADRIVLLVDASQARLDEDSERIIAELEKSGQTAMLALNKIDLVKHREVLLARAQALNERFPFTRIFMISAATGDGIADLRAHLAGEMPEGPWLYPEDEMTDMPLRLLAAEVTREKLFLNYHQEVPYGLTVETEKWEDFKDGSVKIDQTIYVQRDNHKAIVLGKGGQAIRRVREQSQSELEAMMERKVHLFLFVKVRESWDEDPERFKPWGLEWNA</sequence>
<evidence type="ECO:0000256" key="5">
    <source>
        <dbReference type="ARBA" id="ARBA00023134"/>
    </source>
</evidence>
<comment type="subunit">
    <text evidence="6">Monomer.</text>
</comment>
<dbReference type="InterPro" id="IPR009019">
    <property type="entry name" value="KH_sf_prok-type"/>
</dbReference>